<organism evidence="7 8">
    <name type="scientific">Pseudonocardia oroxyli</name>
    <dbReference type="NCBI Taxonomy" id="366584"/>
    <lineage>
        <taxon>Bacteria</taxon>
        <taxon>Bacillati</taxon>
        <taxon>Actinomycetota</taxon>
        <taxon>Actinomycetes</taxon>
        <taxon>Pseudonocardiales</taxon>
        <taxon>Pseudonocardiaceae</taxon>
        <taxon>Pseudonocardia</taxon>
    </lineage>
</organism>
<gene>
    <name evidence="7" type="ORF">SAMN05216377_12514</name>
</gene>
<evidence type="ECO:0000256" key="3">
    <source>
        <dbReference type="ARBA" id="ARBA00023002"/>
    </source>
</evidence>
<dbReference type="STRING" id="366584.SAMN05216377_12514"/>
<keyword evidence="3" id="KW-0560">Oxidoreductase</keyword>
<reference evidence="7 8" key="1">
    <citation type="submission" date="2016-10" db="EMBL/GenBank/DDBJ databases">
        <authorList>
            <person name="de Groot N.N."/>
        </authorList>
    </citation>
    <scope>NUCLEOTIDE SEQUENCE [LARGE SCALE GENOMIC DNA]</scope>
    <source>
        <strain evidence="7 8">CGMCC 4.3143</strain>
    </source>
</reference>
<dbReference type="InterPro" id="IPR013328">
    <property type="entry name" value="6PGD_dom2"/>
</dbReference>
<name>A0A1G8D824_PSEOR</name>
<accession>A0A1G8D824</accession>
<evidence type="ECO:0000256" key="4">
    <source>
        <dbReference type="PIRSR" id="PIRSR000105-1"/>
    </source>
</evidence>
<dbReference type="GO" id="GO:0006631">
    <property type="term" value="P:fatty acid metabolic process"/>
    <property type="evidence" value="ECO:0007669"/>
    <property type="project" value="InterPro"/>
</dbReference>
<dbReference type="SUPFAM" id="SSF51735">
    <property type="entry name" value="NAD(P)-binding Rossmann-fold domains"/>
    <property type="match status" value="1"/>
</dbReference>
<protein>
    <submittedName>
        <fullName evidence="7">3-hydroxyacyl-CoA dehydrogenase</fullName>
    </submittedName>
</protein>
<dbReference type="InterPro" id="IPR036291">
    <property type="entry name" value="NAD(P)-bd_dom_sf"/>
</dbReference>
<feature type="domain" description="3-hydroxyacyl-CoA dehydrogenase C-terminal" evidence="5">
    <location>
        <begin position="191"/>
        <end position="286"/>
    </location>
</feature>
<dbReference type="PANTHER" id="PTHR48075:SF5">
    <property type="entry name" value="3-HYDROXYBUTYRYL-COA DEHYDROGENASE"/>
    <property type="match status" value="1"/>
</dbReference>
<evidence type="ECO:0000259" key="6">
    <source>
        <dbReference type="Pfam" id="PF02737"/>
    </source>
</evidence>
<evidence type="ECO:0000313" key="8">
    <source>
        <dbReference type="Proteomes" id="UP000198967"/>
    </source>
</evidence>
<evidence type="ECO:0000313" key="7">
    <source>
        <dbReference type="EMBL" id="SDH53499.1"/>
    </source>
</evidence>
<dbReference type="Gene3D" id="3.40.50.720">
    <property type="entry name" value="NAD(P)-binding Rossmann-like Domain"/>
    <property type="match status" value="1"/>
</dbReference>
<dbReference type="GO" id="GO:0070403">
    <property type="term" value="F:NAD+ binding"/>
    <property type="evidence" value="ECO:0007669"/>
    <property type="project" value="InterPro"/>
</dbReference>
<dbReference type="PANTHER" id="PTHR48075">
    <property type="entry name" value="3-HYDROXYACYL-COA DEHYDROGENASE FAMILY PROTEIN"/>
    <property type="match status" value="1"/>
</dbReference>
<dbReference type="Pfam" id="PF02737">
    <property type="entry name" value="3HCDH_N"/>
    <property type="match status" value="1"/>
</dbReference>
<feature type="site" description="Important for catalytic activity" evidence="4">
    <location>
        <position position="145"/>
    </location>
</feature>
<feature type="domain" description="3-hydroxyacyl-CoA dehydrogenase NAD binding" evidence="6">
    <location>
        <begin position="9"/>
        <end position="188"/>
    </location>
</feature>
<keyword evidence="8" id="KW-1185">Reference proteome</keyword>
<dbReference type="SUPFAM" id="SSF48179">
    <property type="entry name" value="6-phosphogluconate dehydrogenase C-terminal domain-like"/>
    <property type="match status" value="1"/>
</dbReference>
<sequence length="301" mass="32135">MLETYPIDHVAVVGGGIMGRGIAHVLAVRGVGVTVVEPDGAAIDRARGALHTELDTLLRRSRLTDSEATEITSRIEWTSSLEAAADGKAVLIEAAPEVLELKCDIVSRASKLLSSDGFVATNTSALSITRIAAAAIHPDRVIGMHFFNPVPRMALVEVVRATQTSSATVKKSEILGQLMGKTVVHVKDSAGFVTSRVNALIGNEAFRMLSEGVASAADIDEALRLGLNHPMGPFELVDLVGLDTRLSVLNRLRDSLGDRFLPSPLLVNLVEAGRLGRKVGHGVFDYDFDGKRITDEAGEIR</sequence>
<comment type="similarity">
    <text evidence="2">Belongs to the 3-hydroxyacyl-CoA dehydrogenase family.</text>
</comment>
<dbReference type="InterPro" id="IPR022694">
    <property type="entry name" value="3-OHacyl-CoA_DH"/>
</dbReference>
<evidence type="ECO:0000256" key="2">
    <source>
        <dbReference type="ARBA" id="ARBA00009463"/>
    </source>
</evidence>
<dbReference type="InterPro" id="IPR006176">
    <property type="entry name" value="3-OHacyl-CoA_DH_NAD-bd"/>
</dbReference>
<evidence type="ECO:0000259" key="5">
    <source>
        <dbReference type="Pfam" id="PF00725"/>
    </source>
</evidence>
<dbReference type="InterPro" id="IPR006108">
    <property type="entry name" value="3HC_DH_C"/>
</dbReference>
<dbReference type="FunFam" id="3.40.50.720:FF:000009">
    <property type="entry name" value="Fatty oxidation complex, alpha subunit"/>
    <property type="match status" value="1"/>
</dbReference>
<dbReference type="EMBL" id="FNBE01000025">
    <property type="protein sequence ID" value="SDH53499.1"/>
    <property type="molecule type" value="Genomic_DNA"/>
</dbReference>
<proteinExistence type="inferred from homology"/>
<dbReference type="PIRSF" id="PIRSF000105">
    <property type="entry name" value="HCDH"/>
    <property type="match status" value="1"/>
</dbReference>
<dbReference type="InterPro" id="IPR008927">
    <property type="entry name" value="6-PGluconate_DH-like_C_sf"/>
</dbReference>
<dbReference type="Pfam" id="PF00725">
    <property type="entry name" value="3HCDH"/>
    <property type="match status" value="1"/>
</dbReference>
<dbReference type="Gene3D" id="1.10.1040.10">
    <property type="entry name" value="N-(1-d-carboxylethyl)-l-norvaline Dehydrogenase, domain 2"/>
    <property type="match status" value="1"/>
</dbReference>
<dbReference type="AlphaFoldDB" id="A0A1G8D824"/>
<evidence type="ECO:0000256" key="1">
    <source>
        <dbReference type="ARBA" id="ARBA00005086"/>
    </source>
</evidence>
<comment type="pathway">
    <text evidence="1">Lipid metabolism; butanoate metabolism.</text>
</comment>
<dbReference type="GO" id="GO:0016616">
    <property type="term" value="F:oxidoreductase activity, acting on the CH-OH group of donors, NAD or NADP as acceptor"/>
    <property type="evidence" value="ECO:0007669"/>
    <property type="project" value="InterPro"/>
</dbReference>
<dbReference type="Proteomes" id="UP000198967">
    <property type="component" value="Unassembled WGS sequence"/>
</dbReference>